<proteinExistence type="predicted"/>
<keyword evidence="2" id="KW-1185">Reference proteome</keyword>
<name>A0ACB8TNA8_9APHY</name>
<reference evidence="1" key="1">
    <citation type="journal article" date="2021" name="Environ. Microbiol.">
        <title>Gene family expansions and transcriptome signatures uncover fungal adaptations to wood decay.</title>
        <authorList>
            <person name="Hage H."/>
            <person name="Miyauchi S."/>
            <person name="Viragh M."/>
            <person name="Drula E."/>
            <person name="Min B."/>
            <person name="Chaduli D."/>
            <person name="Navarro D."/>
            <person name="Favel A."/>
            <person name="Norest M."/>
            <person name="Lesage-Meessen L."/>
            <person name="Balint B."/>
            <person name="Merenyi Z."/>
            <person name="de Eugenio L."/>
            <person name="Morin E."/>
            <person name="Martinez A.T."/>
            <person name="Baldrian P."/>
            <person name="Stursova M."/>
            <person name="Martinez M.J."/>
            <person name="Novotny C."/>
            <person name="Magnuson J.K."/>
            <person name="Spatafora J.W."/>
            <person name="Maurice S."/>
            <person name="Pangilinan J."/>
            <person name="Andreopoulos W."/>
            <person name="LaButti K."/>
            <person name="Hundley H."/>
            <person name="Na H."/>
            <person name="Kuo A."/>
            <person name="Barry K."/>
            <person name="Lipzen A."/>
            <person name="Henrissat B."/>
            <person name="Riley R."/>
            <person name="Ahrendt S."/>
            <person name="Nagy L.G."/>
            <person name="Grigoriev I.V."/>
            <person name="Martin F."/>
            <person name="Rosso M.N."/>
        </authorList>
    </citation>
    <scope>NUCLEOTIDE SEQUENCE</scope>
    <source>
        <strain evidence="1">CBS 384.51</strain>
    </source>
</reference>
<evidence type="ECO:0000313" key="1">
    <source>
        <dbReference type="EMBL" id="KAI0083478.1"/>
    </source>
</evidence>
<dbReference type="EMBL" id="MU274964">
    <property type="protein sequence ID" value="KAI0083478.1"/>
    <property type="molecule type" value="Genomic_DNA"/>
</dbReference>
<accession>A0ACB8TNA8</accession>
<organism evidence="1 2">
    <name type="scientific">Irpex rosettiformis</name>
    <dbReference type="NCBI Taxonomy" id="378272"/>
    <lineage>
        <taxon>Eukaryota</taxon>
        <taxon>Fungi</taxon>
        <taxon>Dikarya</taxon>
        <taxon>Basidiomycota</taxon>
        <taxon>Agaricomycotina</taxon>
        <taxon>Agaricomycetes</taxon>
        <taxon>Polyporales</taxon>
        <taxon>Irpicaceae</taxon>
        <taxon>Irpex</taxon>
    </lineage>
</organism>
<gene>
    <name evidence="1" type="ORF">BDY19DRAFT_900260</name>
</gene>
<sequence>MSEDTHAVNIAKAAKAAFEASQLIPSSERVQALHEIRKELEAVKDQILTANKKDLEHAQAEVDAGRMSASLLSRLDLGKGDKWDSMLQGVTDVANLPDPTGQVSYASELDDGLELYRVSCPIGVLLVIFEARPEVVVNIAALAIKSGNAAILKGGKESNETAQLLSQAIQSALSKTSIPSTYIQSIQTRAEVSALLEQDRYIDLVIPRGSNSLVRSIQNSTRIPVMGHADGLCAVYLDKAADPAKAIRVAVDSKVDYPAACNAAETLIVHENLLDTVWPEVAKALIARGVQLRCDARTLASLTARDIILNVQPSTPEDYSTEHLSLTISVLSVPSLSAAISHINSHSSHHTESIVTEDEQAASIFCRGVDSAGTFVNASTRFADGFRYGFGTEVGISTGRIHARGPVGLEGLVIYKYMLRSKGSEGHVVGEFGTGEGKKQFKHAKIDTTSAPF</sequence>
<evidence type="ECO:0000313" key="2">
    <source>
        <dbReference type="Proteomes" id="UP001055072"/>
    </source>
</evidence>
<protein>
    <submittedName>
        <fullName evidence="1">Gamma-glutamyl phosphate reductase</fullName>
    </submittedName>
</protein>
<dbReference type="Proteomes" id="UP001055072">
    <property type="component" value="Unassembled WGS sequence"/>
</dbReference>
<comment type="caution">
    <text evidence="1">The sequence shown here is derived from an EMBL/GenBank/DDBJ whole genome shotgun (WGS) entry which is preliminary data.</text>
</comment>